<evidence type="ECO:0000313" key="2">
    <source>
        <dbReference type="WBParaSite" id="Hba_15389"/>
    </source>
</evidence>
<evidence type="ECO:0000313" key="1">
    <source>
        <dbReference type="Proteomes" id="UP000095283"/>
    </source>
</evidence>
<accession>A0A1I7XCH0</accession>
<name>A0A1I7XCH0_HETBA</name>
<protein>
    <submittedName>
        <fullName evidence="2">Uncharacterized protein</fullName>
    </submittedName>
</protein>
<keyword evidence="1" id="KW-1185">Reference proteome</keyword>
<proteinExistence type="predicted"/>
<sequence length="193" mass="21666">MDERIVAEQAKRKEKLLARLQQRYVTKEVSSVAVEKKSRDQELDALLERARCEAEIGVVEDTTVSHLENFLALEGSGWATKRIQNALETLRKVSLKNDRIGHSKSGFSFQIRNDAPPLVPTTEGMKSSTSTEAPLLEHCFTDTSLPDNVIHLNTLSNEDRLVEGVDGADVKLKSLRKCRLRFAFHPSAVHMQV</sequence>
<dbReference type="AlphaFoldDB" id="A0A1I7XCH0"/>
<dbReference type="WBParaSite" id="Hba_15389">
    <property type="protein sequence ID" value="Hba_15389"/>
    <property type="gene ID" value="Hba_15389"/>
</dbReference>
<organism evidence="1 2">
    <name type="scientific">Heterorhabditis bacteriophora</name>
    <name type="common">Entomopathogenic nematode worm</name>
    <dbReference type="NCBI Taxonomy" id="37862"/>
    <lineage>
        <taxon>Eukaryota</taxon>
        <taxon>Metazoa</taxon>
        <taxon>Ecdysozoa</taxon>
        <taxon>Nematoda</taxon>
        <taxon>Chromadorea</taxon>
        <taxon>Rhabditida</taxon>
        <taxon>Rhabditina</taxon>
        <taxon>Rhabditomorpha</taxon>
        <taxon>Strongyloidea</taxon>
        <taxon>Heterorhabditidae</taxon>
        <taxon>Heterorhabditis</taxon>
    </lineage>
</organism>
<reference evidence="2" key="1">
    <citation type="submission" date="2016-11" db="UniProtKB">
        <authorList>
            <consortium name="WormBaseParasite"/>
        </authorList>
    </citation>
    <scope>IDENTIFICATION</scope>
</reference>
<dbReference type="Proteomes" id="UP000095283">
    <property type="component" value="Unplaced"/>
</dbReference>